<dbReference type="SUPFAM" id="SSF46785">
    <property type="entry name" value="Winged helix' DNA-binding domain"/>
    <property type="match status" value="1"/>
</dbReference>
<keyword evidence="3 6" id="KW-0238">DNA-binding</keyword>
<dbReference type="GO" id="GO:0006351">
    <property type="term" value="P:DNA-templated transcription"/>
    <property type="evidence" value="ECO:0007669"/>
    <property type="project" value="TreeGrafter"/>
</dbReference>
<protein>
    <submittedName>
        <fullName evidence="6">DNA-binding transcriptional regulator, LysR family</fullName>
    </submittedName>
</protein>
<evidence type="ECO:0000256" key="2">
    <source>
        <dbReference type="ARBA" id="ARBA00023015"/>
    </source>
</evidence>
<evidence type="ECO:0000259" key="5">
    <source>
        <dbReference type="PROSITE" id="PS50931"/>
    </source>
</evidence>
<dbReference type="GO" id="GO:0043565">
    <property type="term" value="F:sequence-specific DNA binding"/>
    <property type="evidence" value="ECO:0007669"/>
    <property type="project" value="TreeGrafter"/>
</dbReference>
<sequence length="301" mass="33103">MIDQLRHMAIFVRVVEEGSFRGAASALGLSPSRVSQAVSDLESWLGVTLLHRTTRKIALSSEGRMFHARAADMLRSAEAGLNELNALSLEPVGALRISLPAFLASSELSSAIGEFSRRHPHVALSIAYSDHRLGLMEDGFDMNVRAGWLDDSSMMSRKLGESARALVAGIDYAARHPAPTTPADLEDWDWIRYRQRSDITTLEAPDGQIVKVTGKSRLEVDNVEAMYHFACINSGVTVLPEHVAARGVQAGLLTRLLPDWRLKPLGFYAVWPDSSRRQTLTRLLVQFLTDSLQGKSATTPI</sequence>
<dbReference type="CDD" id="cd08422">
    <property type="entry name" value="PBP2_CrgA_like"/>
    <property type="match status" value="1"/>
</dbReference>
<gene>
    <name evidence="6" type="ORF">SAMN04489858_11548</name>
</gene>
<organism evidence="6 7">
    <name type="scientific">Paracoccus homiensis</name>
    <dbReference type="NCBI Taxonomy" id="364199"/>
    <lineage>
        <taxon>Bacteria</taxon>
        <taxon>Pseudomonadati</taxon>
        <taxon>Pseudomonadota</taxon>
        <taxon>Alphaproteobacteria</taxon>
        <taxon>Rhodobacterales</taxon>
        <taxon>Paracoccaceae</taxon>
        <taxon>Paracoccus</taxon>
    </lineage>
</organism>
<dbReference type="STRING" id="364199.SAMN04489858_11548"/>
<dbReference type="OrthoDB" id="7216893at2"/>
<feature type="domain" description="HTH lysR-type" evidence="5">
    <location>
        <begin position="3"/>
        <end position="60"/>
    </location>
</feature>
<evidence type="ECO:0000256" key="4">
    <source>
        <dbReference type="ARBA" id="ARBA00023163"/>
    </source>
</evidence>
<dbReference type="AlphaFoldDB" id="A0A1I0IAZ1"/>
<keyword evidence="7" id="KW-1185">Reference proteome</keyword>
<dbReference type="Gene3D" id="3.40.190.290">
    <property type="match status" value="1"/>
</dbReference>
<dbReference type="PROSITE" id="PS50931">
    <property type="entry name" value="HTH_LYSR"/>
    <property type="match status" value="1"/>
</dbReference>
<dbReference type="InterPro" id="IPR058163">
    <property type="entry name" value="LysR-type_TF_proteobact-type"/>
</dbReference>
<comment type="similarity">
    <text evidence="1">Belongs to the LysR transcriptional regulatory family.</text>
</comment>
<dbReference type="Proteomes" id="UP000199180">
    <property type="component" value="Unassembled WGS sequence"/>
</dbReference>
<dbReference type="Gene3D" id="1.10.10.10">
    <property type="entry name" value="Winged helix-like DNA-binding domain superfamily/Winged helix DNA-binding domain"/>
    <property type="match status" value="1"/>
</dbReference>
<keyword evidence="4" id="KW-0804">Transcription</keyword>
<dbReference type="InterPro" id="IPR005119">
    <property type="entry name" value="LysR_subst-bd"/>
</dbReference>
<dbReference type="Pfam" id="PF03466">
    <property type="entry name" value="LysR_substrate"/>
    <property type="match status" value="1"/>
</dbReference>
<dbReference type="PANTHER" id="PTHR30537">
    <property type="entry name" value="HTH-TYPE TRANSCRIPTIONAL REGULATOR"/>
    <property type="match status" value="1"/>
</dbReference>
<proteinExistence type="inferred from homology"/>
<reference evidence="6 7" key="1">
    <citation type="submission" date="2016-10" db="EMBL/GenBank/DDBJ databases">
        <authorList>
            <person name="de Groot N.N."/>
        </authorList>
    </citation>
    <scope>NUCLEOTIDE SEQUENCE [LARGE SCALE GENOMIC DNA]</scope>
    <source>
        <strain evidence="6 7">DSM 17862</strain>
    </source>
</reference>
<keyword evidence="2" id="KW-0805">Transcription regulation</keyword>
<evidence type="ECO:0000313" key="6">
    <source>
        <dbReference type="EMBL" id="SET93920.1"/>
    </source>
</evidence>
<evidence type="ECO:0000256" key="1">
    <source>
        <dbReference type="ARBA" id="ARBA00009437"/>
    </source>
</evidence>
<dbReference type="InterPro" id="IPR000847">
    <property type="entry name" value="LysR_HTH_N"/>
</dbReference>
<dbReference type="EMBL" id="FOHO01000015">
    <property type="protein sequence ID" value="SET93920.1"/>
    <property type="molecule type" value="Genomic_DNA"/>
</dbReference>
<dbReference type="InterPro" id="IPR036390">
    <property type="entry name" value="WH_DNA-bd_sf"/>
</dbReference>
<dbReference type="SUPFAM" id="SSF53850">
    <property type="entry name" value="Periplasmic binding protein-like II"/>
    <property type="match status" value="1"/>
</dbReference>
<dbReference type="Pfam" id="PF00126">
    <property type="entry name" value="HTH_1"/>
    <property type="match status" value="1"/>
</dbReference>
<evidence type="ECO:0000256" key="3">
    <source>
        <dbReference type="ARBA" id="ARBA00023125"/>
    </source>
</evidence>
<accession>A0A1I0IAZ1</accession>
<dbReference type="RefSeq" id="WP_090737098.1">
    <property type="nucleotide sequence ID" value="NZ_FOHO01000015.1"/>
</dbReference>
<dbReference type="FunFam" id="1.10.10.10:FF:000001">
    <property type="entry name" value="LysR family transcriptional regulator"/>
    <property type="match status" value="1"/>
</dbReference>
<evidence type="ECO:0000313" key="7">
    <source>
        <dbReference type="Proteomes" id="UP000199180"/>
    </source>
</evidence>
<dbReference type="PANTHER" id="PTHR30537:SF30">
    <property type="entry name" value="TRANSCRIPTIONAL REGULATOR-RELATED"/>
    <property type="match status" value="1"/>
</dbReference>
<dbReference type="GO" id="GO:0003700">
    <property type="term" value="F:DNA-binding transcription factor activity"/>
    <property type="evidence" value="ECO:0007669"/>
    <property type="project" value="InterPro"/>
</dbReference>
<name>A0A1I0IAZ1_9RHOB</name>
<dbReference type="InterPro" id="IPR036388">
    <property type="entry name" value="WH-like_DNA-bd_sf"/>
</dbReference>